<name>A0A9I9EFL4_CUCME</name>
<keyword evidence="1" id="KW-0812">Transmembrane</keyword>
<keyword evidence="1" id="KW-0472">Membrane</keyword>
<feature type="transmembrane region" description="Helical" evidence="1">
    <location>
        <begin position="7"/>
        <end position="28"/>
    </location>
</feature>
<feature type="transmembrane region" description="Helical" evidence="1">
    <location>
        <begin position="48"/>
        <end position="68"/>
    </location>
</feature>
<dbReference type="Gramene" id="MELO3C033063.2.1">
    <property type="protein sequence ID" value="MELO3C033063.2.1"/>
    <property type="gene ID" value="MELO3C033063.2"/>
</dbReference>
<evidence type="ECO:0008006" key="3">
    <source>
        <dbReference type="Google" id="ProtNLM"/>
    </source>
</evidence>
<protein>
    <recommendedName>
        <fullName evidence="3">WAT1-related protein</fullName>
    </recommendedName>
</protein>
<keyword evidence="1" id="KW-1133">Transmembrane helix</keyword>
<organism evidence="2">
    <name type="scientific">Cucumis melo</name>
    <name type="common">Muskmelon</name>
    <dbReference type="NCBI Taxonomy" id="3656"/>
    <lineage>
        <taxon>Eukaryota</taxon>
        <taxon>Viridiplantae</taxon>
        <taxon>Streptophyta</taxon>
        <taxon>Embryophyta</taxon>
        <taxon>Tracheophyta</taxon>
        <taxon>Spermatophyta</taxon>
        <taxon>Magnoliopsida</taxon>
        <taxon>eudicotyledons</taxon>
        <taxon>Gunneridae</taxon>
        <taxon>Pentapetalae</taxon>
        <taxon>rosids</taxon>
        <taxon>fabids</taxon>
        <taxon>Cucurbitales</taxon>
        <taxon>Cucurbitaceae</taxon>
        <taxon>Benincaseae</taxon>
        <taxon>Cucumis</taxon>
    </lineage>
</organism>
<evidence type="ECO:0000256" key="1">
    <source>
        <dbReference type="SAM" id="Phobius"/>
    </source>
</evidence>
<proteinExistence type="predicted"/>
<evidence type="ECO:0000313" key="2">
    <source>
        <dbReference type="EnsemblPlants" id="MELO3C033063.2.1"/>
    </source>
</evidence>
<accession>A0A9I9EFL4</accession>
<sequence>MELKKPLIGAIVVQITYSGMSILAKAAFTSGKLLELSSLSLLPSFSKVSGAAAFNALPVTTFLFALLLRITPNLGNNCESSAPSSSPT</sequence>
<dbReference type="EnsemblPlants" id="MELO3C033063.2.1">
    <property type="protein sequence ID" value="MELO3C033063.2.1"/>
    <property type="gene ID" value="MELO3C033063.2"/>
</dbReference>
<dbReference type="AlphaFoldDB" id="A0A9I9EFL4"/>
<reference evidence="2" key="1">
    <citation type="submission" date="2023-03" db="UniProtKB">
        <authorList>
            <consortium name="EnsemblPlants"/>
        </authorList>
    </citation>
    <scope>IDENTIFICATION</scope>
</reference>